<dbReference type="Pfam" id="PF01863">
    <property type="entry name" value="YgjP-like"/>
    <property type="match status" value="2"/>
</dbReference>
<sequence>MRDAVPPEPSGRAAGAADRRPCMAFAADGRGGDGCPRHADANPSGGAASHGVGLPRHPRASQSIELGGHIIAFELRRSARRSLALHVGPQGLSVRAPHGLPWPEIEAFLHRKAAWIVRHLQRHGQRVAPAWPEPTPALLAQARVVLAARVAHFAPLLGVQPRALRLSSARTRWGSASSRGTIALNWRLAFVPAPLADYVVVHELAHLREMHHGPAFWALVAQVLPDYAERRAALRRIALV</sequence>
<evidence type="ECO:0000313" key="3">
    <source>
        <dbReference type="EMBL" id="TSE33683.1"/>
    </source>
</evidence>
<dbReference type="PANTHER" id="PTHR30399">
    <property type="entry name" value="UNCHARACTERIZED PROTEIN YGJP"/>
    <property type="match status" value="1"/>
</dbReference>
<feature type="domain" description="YgjP-like metallopeptidase" evidence="2">
    <location>
        <begin position="81"/>
        <end position="126"/>
    </location>
</feature>
<dbReference type="Proteomes" id="UP000318294">
    <property type="component" value="Unassembled WGS sequence"/>
</dbReference>
<dbReference type="AlphaFoldDB" id="A0A554XCX9"/>
<keyword evidence="4" id="KW-1185">Reference proteome</keyword>
<comment type="caution">
    <text evidence="3">The sequence shown here is derived from an EMBL/GenBank/DDBJ whole genome shotgun (WGS) entry which is preliminary data.</text>
</comment>
<evidence type="ECO:0000313" key="4">
    <source>
        <dbReference type="Proteomes" id="UP000318294"/>
    </source>
</evidence>
<dbReference type="CDD" id="cd07344">
    <property type="entry name" value="M48_yhfN_like"/>
    <property type="match status" value="1"/>
</dbReference>
<feature type="region of interest" description="Disordered" evidence="1">
    <location>
        <begin position="31"/>
        <end position="59"/>
    </location>
</feature>
<dbReference type="EMBL" id="VJON01000025">
    <property type="protein sequence ID" value="TSE33683.1"/>
    <property type="molecule type" value="Genomic_DNA"/>
</dbReference>
<dbReference type="InterPro" id="IPR053136">
    <property type="entry name" value="UTP_pyrophosphatase-like"/>
</dbReference>
<evidence type="ECO:0000259" key="2">
    <source>
        <dbReference type="Pfam" id="PF01863"/>
    </source>
</evidence>
<organism evidence="3 4">
    <name type="scientific">Tepidimonas charontis</name>
    <dbReference type="NCBI Taxonomy" id="2267262"/>
    <lineage>
        <taxon>Bacteria</taxon>
        <taxon>Pseudomonadati</taxon>
        <taxon>Pseudomonadota</taxon>
        <taxon>Betaproteobacteria</taxon>
        <taxon>Burkholderiales</taxon>
        <taxon>Tepidimonas</taxon>
    </lineage>
</organism>
<dbReference type="InterPro" id="IPR002725">
    <property type="entry name" value="YgjP-like_metallopeptidase"/>
</dbReference>
<protein>
    <recommendedName>
        <fullName evidence="2">YgjP-like metallopeptidase domain-containing protein</fullName>
    </recommendedName>
</protein>
<reference evidence="3 4" key="1">
    <citation type="submission" date="2019-07" db="EMBL/GenBank/DDBJ databases">
        <title>Tepidimonas charontis SPSP-6 draft genome.</title>
        <authorList>
            <person name="Da Costa M.S."/>
            <person name="Froufe H.J.C."/>
            <person name="Egas C."/>
            <person name="Albuquerque L."/>
        </authorList>
    </citation>
    <scope>NUCLEOTIDE SEQUENCE [LARGE SCALE GENOMIC DNA]</scope>
    <source>
        <strain evidence="3 4">SPSP-6</strain>
    </source>
</reference>
<dbReference type="PANTHER" id="PTHR30399:SF1">
    <property type="entry name" value="UTP PYROPHOSPHATASE"/>
    <property type="match status" value="1"/>
</dbReference>
<dbReference type="Gene3D" id="3.30.2010.10">
    <property type="entry name" value="Metalloproteases ('zincins'), catalytic domain"/>
    <property type="match status" value="1"/>
</dbReference>
<feature type="domain" description="YgjP-like metallopeptidase" evidence="2">
    <location>
        <begin position="140"/>
        <end position="236"/>
    </location>
</feature>
<name>A0A554XCX9_9BURK</name>
<proteinExistence type="predicted"/>
<accession>A0A554XCX9</accession>
<gene>
    <name evidence="3" type="ORF">Tchar_01659</name>
</gene>
<evidence type="ECO:0000256" key="1">
    <source>
        <dbReference type="SAM" id="MobiDB-lite"/>
    </source>
</evidence>